<dbReference type="EMBL" id="QGTD01000019">
    <property type="protein sequence ID" value="PWU67033.1"/>
    <property type="molecule type" value="Genomic_DNA"/>
</dbReference>
<proteinExistence type="predicted"/>
<gene>
    <name evidence="1" type="ORF">DLJ74_17580</name>
</gene>
<dbReference type="OrthoDB" id="2692029at2"/>
<dbReference type="Proteomes" id="UP000245624">
    <property type="component" value="Unassembled WGS sequence"/>
</dbReference>
<dbReference type="RefSeq" id="WP_109985444.1">
    <property type="nucleotide sequence ID" value="NZ_QGTD01000019.1"/>
</dbReference>
<dbReference type="InterPro" id="IPR035218">
    <property type="entry name" value="DUF5327"/>
</dbReference>
<sequence length="84" mass="9498">MAITDQQILKKIILESEQALENGRIREHAKAIHALTELLLEKEAPSLSTSIDEVEWRKIVGETPKKTNEKVDVAKENSDSLLDF</sequence>
<reference evidence="1 2" key="1">
    <citation type="submission" date="2018-05" db="EMBL/GenBank/DDBJ databases">
        <title>Genomic analysis of Gracilibacillus dipsosauri DD1 reveals novel features of a salt-tolerant amylase.</title>
        <authorList>
            <person name="Deutch C.E."/>
            <person name="Yang S."/>
        </authorList>
    </citation>
    <scope>NUCLEOTIDE SEQUENCE [LARGE SCALE GENOMIC DNA]</scope>
    <source>
        <strain evidence="1 2">DD1</strain>
    </source>
</reference>
<organism evidence="1 2">
    <name type="scientific">Gracilibacillus dipsosauri</name>
    <dbReference type="NCBI Taxonomy" id="178340"/>
    <lineage>
        <taxon>Bacteria</taxon>
        <taxon>Bacillati</taxon>
        <taxon>Bacillota</taxon>
        <taxon>Bacilli</taxon>
        <taxon>Bacillales</taxon>
        <taxon>Bacillaceae</taxon>
        <taxon>Gracilibacillus</taxon>
    </lineage>
</organism>
<accession>A0A317KUQ8</accession>
<dbReference type="AlphaFoldDB" id="A0A317KUQ8"/>
<protein>
    <submittedName>
        <fullName evidence="1">Uncharacterized protein</fullName>
    </submittedName>
</protein>
<keyword evidence="2" id="KW-1185">Reference proteome</keyword>
<dbReference type="Pfam" id="PF17261">
    <property type="entry name" value="DUF5327"/>
    <property type="match status" value="1"/>
</dbReference>
<evidence type="ECO:0000313" key="2">
    <source>
        <dbReference type="Proteomes" id="UP000245624"/>
    </source>
</evidence>
<name>A0A317KUQ8_9BACI</name>
<comment type="caution">
    <text evidence="1">The sequence shown here is derived from an EMBL/GenBank/DDBJ whole genome shotgun (WGS) entry which is preliminary data.</text>
</comment>
<evidence type="ECO:0000313" key="1">
    <source>
        <dbReference type="EMBL" id="PWU67033.1"/>
    </source>
</evidence>